<sequence>MQKLTQIKTQLLNMHAEAVLRQLHEFHFVDPVHVCIKNEKYLLMASNNYLGLTHHPAVKAAAAAAIEEYGTGSGGSRLTSGNHPLYGRLEKDIARFKQTEAALIFNSGYMSNIGVISALANTAADVIFSDALNHASIIDGCRLARAKTVIYPHNNMVALAELLKNTPCSGQRFIITDGVFSMDGDIACLEKIVYLAGKYDGFVIVDDAHATGVIGSGGRGSAAYYGLSGRVHLELGTLSKALASEGGFAAGSQLVINYLINKARSFIFSTALSPATLAAASAALQILLTEPYRVERLALKAAAMKDKLRLAGVPLLKSETPIIPILIGAASQAMDFTEKLYAEKLIVSAIRPPTVPVGSSRLRLTMTGAHSAADIDKASAIIIHTAIKMGRVKPFA</sequence>
<dbReference type="InterPro" id="IPR015422">
    <property type="entry name" value="PyrdxlP-dep_Trfase_small"/>
</dbReference>
<gene>
    <name evidence="13" type="ORF">SAMN05660742_10959</name>
</gene>
<dbReference type="Proteomes" id="UP000199662">
    <property type="component" value="Unassembled WGS sequence"/>
</dbReference>
<evidence type="ECO:0000256" key="9">
    <source>
        <dbReference type="ARBA" id="ARBA00047715"/>
    </source>
</evidence>
<comment type="pathway">
    <text evidence="3 11">Cofactor biosynthesis; biotin biosynthesis.</text>
</comment>
<evidence type="ECO:0000256" key="1">
    <source>
        <dbReference type="ARBA" id="ARBA00001933"/>
    </source>
</evidence>
<evidence type="ECO:0000259" key="12">
    <source>
        <dbReference type="Pfam" id="PF00155"/>
    </source>
</evidence>
<comment type="catalytic activity">
    <reaction evidence="9 11">
        <text>6-carboxyhexanoyl-[ACP] + L-alanine + H(+) = (8S)-8-amino-7-oxononanoate + holo-[ACP] + CO2</text>
        <dbReference type="Rhea" id="RHEA:42288"/>
        <dbReference type="Rhea" id="RHEA-COMP:9685"/>
        <dbReference type="Rhea" id="RHEA-COMP:9955"/>
        <dbReference type="ChEBI" id="CHEBI:15378"/>
        <dbReference type="ChEBI" id="CHEBI:16526"/>
        <dbReference type="ChEBI" id="CHEBI:57972"/>
        <dbReference type="ChEBI" id="CHEBI:64479"/>
        <dbReference type="ChEBI" id="CHEBI:78846"/>
        <dbReference type="ChEBI" id="CHEBI:149468"/>
        <dbReference type="EC" id="2.3.1.47"/>
    </reaction>
</comment>
<dbReference type="GO" id="GO:0008710">
    <property type="term" value="F:8-amino-7-oxononanoate synthase activity"/>
    <property type="evidence" value="ECO:0007669"/>
    <property type="project" value="UniProtKB-UniRule"/>
</dbReference>
<dbReference type="AlphaFoldDB" id="A0A1H6ZCT5"/>
<evidence type="ECO:0000256" key="2">
    <source>
        <dbReference type="ARBA" id="ARBA00002513"/>
    </source>
</evidence>
<dbReference type="EC" id="2.3.1.47" evidence="11"/>
<dbReference type="UniPathway" id="UPA00078"/>
<evidence type="ECO:0000256" key="5">
    <source>
        <dbReference type="ARBA" id="ARBA00011738"/>
    </source>
</evidence>
<comment type="similarity">
    <text evidence="4 11">Belongs to the class-II pyridoxal-phosphate-dependent aminotransferase family. BioF subfamily.</text>
</comment>
<dbReference type="EMBL" id="FNZK01000009">
    <property type="protein sequence ID" value="SEJ51158.1"/>
    <property type="molecule type" value="Genomic_DNA"/>
</dbReference>
<dbReference type="SUPFAM" id="SSF53383">
    <property type="entry name" value="PLP-dependent transferases"/>
    <property type="match status" value="1"/>
</dbReference>
<dbReference type="STRING" id="84035.SAMN05660742_10959"/>
<comment type="cofactor">
    <cofactor evidence="1 10 11">
        <name>pyridoxal 5'-phosphate</name>
        <dbReference type="ChEBI" id="CHEBI:597326"/>
    </cofactor>
</comment>
<comment type="subunit">
    <text evidence="5 11">Homodimer.</text>
</comment>
<dbReference type="InterPro" id="IPR015424">
    <property type="entry name" value="PyrdxlP-dep_Trfase"/>
</dbReference>
<proteinExistence type="inferred from homology"/>
<dbReference type="PROSITE" id="PS00599">
    <property type="entry name" value="AA_TRANSFER_CLASS_2"/>
    <property type="match status" value="1"/>
</dbReference>
<dbReference type="InterPro" id="IPR015421">
    <property type="entry name" value="PyrdxlP-dep_Trfase_major"/>
</dbReference>
<evidence type="ECO:0000256" key="7">
    <source>
        <dbReference type="ARBA" id="ARBA00022756"/>
    </source>
</evidence>
<dbReference type="Gene3D" id="3.90.1150.10">
    <property type="entry name" value="Aspartate Aminotransferase, domain 1"/>
    <property type="match status" value="1"/>
</dbReference>
<dbReference type="InterPro" id="IPR050087">
    <property type="entry name" value="AON_synthase_class-II"/>
</dbReference>
<evidence type="ECO:0000256" key="10">
    <source>
        <dbReference type="PIRSR" id="PIRSR604723-51"/>
    </source>
</evidence>
<evidence type="ECO:0000256" key="11">
    <source>
        <dbReference type="RuleBase" id="RU003693"/>
    </source>
</evidence>
<keyword evidence="14" id="KW-1185">Reference proteome</keyword>
<name>A0A1H6ZCT5_9FIRM</name>
<evidence type="ECO:0000256" key="3">
    <source>
        <dbReference type="ARBA" id="ARBA00004746"/>
    </source>
</evidence>
<keyword evidence="7" id="KW-0093">Biotin biosynthesis</keyword>
<evidence type="ECO:0000256" key="4">
    <source>
        <dbReference type="ARBA" id="ARBA00010008"/>
    </source>
</evidence>
<evidence type="ECO:0000313" key="14">
    <source>
        <dbReference type="Proteomes" id="UP000199662"/>
    </source>
</evidence>
<feature type="modified residue" description="N6-(pyridoxal phosphate)lysine" evidence="10">
    <location>
        <position position="240"/>
    </location>
</feature>
<dbReference type="RefSeq" id="WP_091831424.1">
    <property type="nucleotide sequence ID" value="NZ_FNZK01000009.1"/>
</dbReference>
<feature type="domain" description="Aminotransferase class I/classII large" evidence="12">
    <location>
        <begin position="40"/>
        <end position="379"/>
    </location>
</feature>
<dbReference type="GO" id="GO:0009102">
    <property type="term" value="P:biotin biosynthetic process"/>
    <property type="evidence" value="ECO:0007669"/>
    <property type="project" value="UniProtKB-UniRule"/>
</dbReference>
<dbReference type="PANTHER" id="PTHR13693">
    <property type="entry name" value="CLASS II AMINOTRANSFERASE/8-AMINO-7-OXONONANOATE SYNTHASE"/>
    <property type="match status" value="1"/>
</dbReference>
<dbReference type="Pfam" id="PF00155">
    <property type="entry name" value="Aminotran_1_2"/>
    <property type="match status" value="1"/>
</dbReference>
<dbReference type="PANTHER" id="PTHR13693:SF100">
    <property type="entry name" value="8-AMINO-7-OXONONANOATE SYNTHASE"/>
    <property type="match status" value="1"/>
</dbReference>
<evidence type="ECO:0000256" key="6">
    <source>
        <dbReference type="ARBA" id="ARBA00022679"/>
    </source>
</evidence>
<evidence type="ECO:0000313" key="13">
    <source>
        <dbReference type="EMBL" id="SEJ51158.1"/>
    </source>
</evidence>
<keyword evidence="8 10" id="KW-0663">Pyridoxal phosphate</keyword>
<dbReference type="InterPro" id="IPR001917">
    <property type="entry name" value="Aminotrans_II_pyridoxalP_BS"/>
</dbReference>
<accession>A0A1H6ZCT5</accession>
<dbReference type="Gene3D" id="3.40.640.10">
    <property type="entry name" value="Type I PLP-dependent aspartate aminotransferase-like (Major domain)"/>
    <property type="match status" value="1"/>
</dbReference>
<comment type="function">
    <text evidence="2 11">Catalyzes the decarboxylative condensation of pimeloyl-[acyl-carrier protein] and L-alanine to produce 8-amino-7-oxononanoate (AON), [acyl-carrier protein], and carbon dioxide.</text>
</comment>
<dbReference type="InterPro" id="IPR004839">
    <property type="entry name" value="Aminotransferase_I/II_large"/>
</dbReference>
<dbReference type="CDD" id="cd06454">
    <property type="entry name" value="KBL_like"/>
    <property type="match status" value="1"/>
</dbReference>
<dbReference type="InterPro" id="IPR004723">
    <property type="entry name" value="AONS_Archaea/Proteobacteria"/>
</dbReference>
<protein>
    <recommendedName>
        <fullName evidence="11">8-amino-7-ketopelargonate synthase</fullName>
        <ecNumber evidence="11">2.3.1.47</ecNumber>
    </recommendedName>
</protein>
<dbReference type="GO" id="GO:0030170">
    <property type="term" value="F:pyridoxal phosphate binding"/>
    <property type="evidence" value="ECO:0007669"/>
    <property type="project" value="InterPro"/>
</dbReference>
<keyword evidence="6 11" id="KW-0808">Transferase</keyword>
<dbReference type="NCBIfam" id="TIGR00858">
    <property type="entry name" value="bioF"/>
    <property type="match status" value="1"/>
</dbReference>
<evidence type="ECO:0000256" key="8">
    <source>
        <dbReference type="ARBA" id="ARBA00022898"/>
    </source>
</evidence>
<reference evidence="13 14" key="1">
    <citation type="submission" date="2016-10" db="EMBL/GenBank/DDBJ databases">
        <authorList>
            <person name="de Groot N.N."/>
        </authorList>
    </citation>
    <scope>NUCLEOTIDE SEQUENCE [LARGE SCALE GENOMIC DNA]</scope>
    <source>
        <strain evidence="13 14">DSM 2179</strain>
    </source>
</reference>
<organism evidence="13 14">
    <name type="scientific">Propionispira arboris</name>
    <dbReference type="NCBI Taxonomy" id="84035"/>
    <lineage>
        <taxon>Bacteria</taxon>
        <taxon>Bacillati</taxon>
        <taxon>Bacillota</taxon>
        <taxon>Negativicutes</taxon>
        <taxon>Selenomonadales</taxon>
        <taxon>Selenomonadaceae</taxon>
        <taxon>Propionispira</taxon>
    </lineage>
</organism>